<dbReference type="OrthoDB" id="4374883at2"/>
<keyword evidence="2" id="KW-0472">Membrane</keyword>
<evidence type="ECO:0000259" key="3">
    <source>
        <dbReference type="Pfam" id="PF13828"/>
    </source>
</evidence>
<accession>A0A1C6SBF4</accession>
<dbReference type="AlphaFoldDB" id="A0A1C6SBF4"/>
<protein>
    <recommendedName>
        <fullName evidence="3">DUF4190 domain-containing protein</fullName>
    </recommendedName>
</protein>
<dbReference type="InterPro" id="IPR025241">
    <property type="entry name" value="DUF4190"/>
</dbReference>
<dbReference type="Pfam" id="PF13828">
    <property type="entry name" value="DUF4190"/>
    <property type="match status" value="1"/>
</dbReference>
<feature type="compositionally biased region" description="Pro residues" evidence="1">
    <location>
        <begin position="1"/>
        <end position="41"/>
    </location>
</feature>
<dbReference type="STRING" id="145857.GA0070616_3378"/>
<feature type="domain" description="DUF4190" evidence="3">
    <location>
        <begin position="114"/>
        <end position="174"/>
    </location>
</feature>
<proteinExistence type="predicted"/>
<keyword evidence="5" id="KW-1185">Reference proteome</keyword>
<evidence type="ECO:0000313" key="4">
    <source>
        <dbReference type="EMBL" id="SCL26804.1"/>
    </source>
</evidence>
<evidence type="ECO:0000313" key="5">
    <source>
        <dbReference type="Proteomes" id="UP000199699"/>
    </source>
</evidence>
<name>A0A1C6SBF4_9ACTN</name>
<sequence length="194" mass="19671">MTYPPPTNDPWSAPPPSPPVDPTLPASGPPVPTQPAGPDSPVPAESHVPVESHLSADPYAPVDPYAGAKVDGPPPPVGYPTSGYPAPGYPAPGHPAPGYAPYPGYAPPPKTNGLAIAALVLSLVGFTSCITGPVGAIMGHVAMRQIRETGEGGEGLAKAAIIVGWIVTALLVVFILFYVGIFLFAISSSSTSSY</sequence>
<keyword evidence="2" id="KW-1133">Transmembrane helix</keyword>
<evidence type="ECO:0000256" key="1">
    <source>
        <dbReference type="SAM" id="MobiDB-lite"/>
    </source>
</evidence>
<evidence type="ECO:0000256" key="2">
    <source>
        <dbReference type="SAM" id="Phobius"/>
    </source>
</evidence>
<gene>
    <name evidence="4" type="ORF">GA0070616_3378</name>
</gene>
<organism evidence="4 5">
    <name type="scientific">Micromonospora nigra</name>
    <dbReference type="NCBI Taxonomy" id="145857"/>
    <lineage>
        <taxon>Bacteria</taxon>
        <taxon>Bacillati</taxon>
        <taxon>Actinomycetota</taxon>
        <taxon>Actinomycetes</taxon>
        <taxon>Micromonosporales</taxon>
        <taxon>Micromonosporaceae</taxon>
        <taxon>Micromonospora</taxon>
    </lineage>
</organism>
<dbReference type="RefSeq" id="WP_091083049.1">
    <property type="nucleotide sequence ID" value="NZ_FMHT01000003.1"/>
</dbReference>
<feature type="transmembrane region" description="Helical" evidence="2">
    <location>
        <begin position="159"/>
        <end position="186"/>
    </location>
</feature>
<feature type="region of interest" description="Disordered" evidence="1">
    <location>
        <begin position="1"/>
        <end position="81"/>
    </location>
</feature>
<keyword evidence="2" id="KW-0812">Transmembrane</keyword>
<feature type="transmembrane region" description="Helical" evidence="2">
    <location>
        <begin position="114"/>
        <end position="138"/>
    </location>
</feature>
<reference evidence="4 5" key="1">
    <citation type="submission" date="2016-06" db="EMBL/GenBank/DDBJ databases">
        <authorList>
            <person name="Kjaerup R.B."/>
            <person name="Dalgaard T.S."/>
            <person name="Juul-Madsen H.R."/>
        </authorList>
    </citation>
    <scope>NUCLEOTIDE SEQUENCE [LARGE SCALE GENOMIC DNA]</scope>
    <source>
        <strain evidence="4 5">DSM 43818</strain>
    </source>
</reference>
<dbReference type="Proteomes" id="UP000199699">
    <property type="component" value="Unassembled WGS sequence"/>
</dbReference>
<dbReference type="EMBL" id="FMHT01000003">
    <property type="protein sequence ID" value="SCL26804.1"/>
    <property type="molecule type" value="Genomic_DNA"/>
</dbReference>